<keyword evidence="2" id="KW-1185">Reference proteome</keyword>
<dbReference type="KEGG" id="aarg:Aargi30884_08530"/>
<proteinExistence type="predicted"/>
<name>A0A6N4TG40_9FIRM</name>
<evidence type="ECO:0000313" key="1">
    <source>
        <dbReference type="EMBL" id="BBK21950.1"/>
    </source>
</evidence>
<dbReference type="Proteomes" id="UP000464754">
    <property type="component" value="Chromosome"/>
</dbReference>
<organism evidence="1 2">
    <name type="scientific">Amedibacterium intestinale</name>
    <dbReference type="NCBI Taxonomy" id="2583452"/>
    <lineage>
        <taxon>Bacteria</taxon>
        <taxon>Bacillati</taxon>
        <taxon>Bacillota</taxon>
        <taxon>Erysipelotrichia</taxon>
        <taxon>Erysipelotrichales</taxon>
        <taxon>Erysipelotrichaceae</taxon>
        <taxon>Amedibacterium</taxon>
    </lineage>
</organism>
<gene>
    <name evidence="1" type="ORF">Aargi30884_08530</name>
</gene>
<protein>
    <submittedName>
        <fullName evidence="1">Uncharacterized protein</fullName>
    </submittedName>
</protein>
<dbReference type="AlphaFoldDB" id="A0A6N4TG40"/>
<sequence>MDNFHHNDEAVRQFFFDLKYPDGYICVTIHSLNKIFIGFSTM</sequence>
<accession>A0A6N4TG40</accession>
<dbReference type="EMBL" id="AP019695">
    <property type="protein sequence ID" value="BBK21950.1"/>
    <property type="molecule type" value="Genomic_DNA"/>
</dbReference>
<reference evidence="2" key="1">
    <citation type="submission" date="2019-05" db="EMBL/GenBank/DDBJ databases">
        <title>Complete genome sequencing of Absiella argi strain JCM 30884.</title>
        <authorList>
            <person name="Sakamoto M."/>
            <person name="Murakami T."/>
            <person name="Mori H."/>
        </authorList>
    </citation>
    <scope>NUCLEOTIDE SEQUENCE [LARGE SCALE GENOMIC DNA]</scope>
    <source>
        <strain evidence="2">JCM 30884</strain>
    </source>
</reference>
<evidence type="ECO:0000313" key="2">
    <source>
        <dbReference type="Proteomes" id="UP000464754"/>
    </source>
</evidence>